<dbReference type="InterPro" id="IPR002738">
    <property type="entry name" value="RNase_P_p30"/>
</dbReference>
<dbReference type="AlphaFoldDB" id="F2TYM1"/>
<dbReference type="GO" id="GO:0003723">
    <property type="term" value="F:RNA binding"/>
    <property type="evidence" value="ECO:0007669"/>
    <property type="project" value="TreeGrafter"/>
</dbReference>
<dbReference type="GO" id="GO:0008033">
    <property type="term" value="P:tRNA processing"/>
    <property type="evidence" value="ECO:0007669"/>
    <property type="project" value="UniProtKB-KW"/>
</dbReference>
<accession>F2TYM1</accession>
<dbReference type="EMBL" id="GL832957">
    <property type="protein sequence ID" value="EGD78695.1"/>
    <property type="molecule type" value="Genomic_DNA"/>
</dbReference>
<dbReference type="KEGG" id="sre:PTSG_01673"/>
<reference evidence="5" key="1">
    <citation type="submission" date="2009-08" db="EMBL/GenBank/DDBJ databases">
        <title>Annotation of Salpingoeca rosetta.</title>
        <authorList>
            <consortium name="The Broad Institute Genome Sequencing Platform"/>
            <person name="Russ C."/>
            <person name="Cuomo C."/>
            <person name="Burger G."/>
            <person name="Gray M.W."/>
            <person name="Holland P.W.H."/>
            <person name="King N."/>
            <person name="Lang F.B.F."/>
            <person name="Roger A.J."/>
            <person name="Ruiz-Trillo I."/>
            <person name="Young S.K."/>
            <person name="Zeng Q."/>
            <person name="Gargeya S."/>
            <person name="Alvarado L."/>
            <person name="Berlin A."/>
            <person name="Chapman S.B."/>
            <person name="Chen Z."/>
            <person name="Freedman E."/>
            <person name="Gellesch M."/>
            <person name="Goldberg J."/>
            <person name="Griggs A."/>
            <person name="Gujja S."/>
            <person name="Heilman E."/>
            <person name="Heiman D."/>
            <person name="Howarth C."/>
            <person name="Mehta T."/>
            <person name="Neiman D."/>
            <person name="Pearson M."/>
            <person name="Roberts A."/>
            <person name="Saif S."/>
            <person name="Shea T."/>
            <person name="Shenoy N."/>
            <person name="Sisk P."/>
            <person name="Stolte C."/>
            <person name="Sykes S."/>
            <person name="White J."/>
            <person name="Yandava C."/>
            <person name="Haas B."/>
            <person name="Nusbaum C."/>
            <person name="Birren B."/>
        </authorList>
    </citation>
    <scope>NUCLEOTIDE SEQUENCE [LARGE SCALE GENOMIC DNA]</scope>
    <source>
        <strain evidence="5">ATCC 50818</strain>
    </source>
</reference>
<dbReference type="PANTHER" id="PTHR13031:SF0">
    <property type="entry name" value="RIBONUCLEASE P PROTEIN SUBUNIT P30"/>
    <property type="match status" value="1"/>
</dbReference>
<dbReference type="InParanoid" id="F2TYM1"/>
<evidence type="ECO:0000256" key="4">
    <source>
        <dbReference type="SAM" id="MobiDB-lite"/>
    </source>
</evidence>
<dbReference type="OrthoDB" id="17948at2759"/>
<dbReference type="RefSeq" id="XP_004997652.1">
    <property type="nucleotide sequence ID" value="XM_004997595.1"/>
</dbReference>
<dbReference type="STRING" id="946362.F2TYM1"/>
<keyword evidence="3" id="KW-0819">tRNA processing</keyword>
<feature type="compositionally biased region" description="Basic residues" evidence="4">
    <location>
        <begin position="356"/>
        <end position="379"/>
    </location>
</feature>
<dbReference type="Proteomes" id="UP000007799">
    <property type="component" value="Unassembled WGS sequence"/>
</dbReference>
<evidence type="ECO:0000313" key="6">
    <source>
        <dbReference type="Proteomes" id="UP000007799"/>
    </source>
</evidence>
<comment type="similarity">
    <text evidence="2">Belongs to the eukaryotic/archaeal RNase P protein component 3 family.</text>
</comment>
<dbReference type="eggNOG" id="KOG2363">
    <property type="taxonomic scope" value="Eukaryota"/>
</dbReference>
<dbReference type="GO" id="GO:0005655">
    <property type="term" value="C:nucleolar ribonuclease P complex"/>
    <property type="evidence" value="ECO:0007669"/>
    <property type="project" value="TreeGrafter"/>
</dbReference>
<evidence type="ECO:0000256" key="2">
    <source>
        <dbReference type="ARBA" id="ARBA00007331"/>
    </source>
</evidence>
<organism evidence="6">
    <name type="scientific">Salpingoeca rosetta (strain ATCC 50818 / BSB-021)</name>
    <dbReference type="NCBI Taxonomy" id="946362"/>
    <lineage>
        <taxon>Eukaryota</taxon>
        <taxon>Choanoflagellata</taxon>
        <taxon>Craspedida</taxon>
        <taxon>Salpingoecidae</taxon>
        <taxon>Salpingoeca</taxon>
    </lineage>
</organism>
<gene>
    <name evidence="5" type="ORF">PTSG_01673</name>
</gene>
<dbReference type="OMA" id="QNIVRIC"/>
<sequence>MRGRRRAIVGAGYADLSVTAPTGHSGRDAQQLSASLQALANYGYSTVAVNQEVGGSKPVIPEPLKVRVETSASGAGLRVLSRMTLTLTDAKSTYLLSSSSSTIMRKFDLVAARPMTDKLLAQCVDKLDMDIITFDISQRMPFFVKTTHVSQALARGIFFELCYSPVIQDETARRNAIANAQNIVRICKGKNIIISSGTGERRLLRAPRDVFTLTRLFGLTQDQCVAAVSQCAMQTVSRGFMRTSTFRGVTAVVLTKDTPKGVRVHAEAFVGKKSDGDDAALCKARGHGLEGDVGPRKGNRGAKGAKGAGSKNAGGEKAKTKKAKEEADGAEHEEDDDGEQASKKAKLSSPKQQHQQPRKGKKGQKKKRQNNNNKQNKKQ</sequence>
<proteinExistence type="inferred from homology"/>
<evidence type="ECO:0000256" key="3">
    <source>
        <dbReference type="ARBA" id="ARBA00022694"/>
    </source>
</evidence>
<dbReference type="PANTHER" id="PTHR13031">
    <property type="entry name" value="RIBONUCLEASE P SUBUNIT P30"/>
    <property type="match status" value="1"/>
</dbReference>
<evidence type="ECO:0000313" key="5">
    <source>
        <dbReference type="EMBL" id="EGD78695.1"/>
    </source>
</evidence>
<evidence type="ECO:0000256" key="1">
    <source>
        <dbReference type="ARBA" id="ARBA00004123"/>
    </source>
</evidence>
<dbReference type="GeneID" id="16078249"/>
<protein>
    <submittedName>
        <fullName evidence="5">Uncharacterized protein</fullName>
    </submittedName>
</protein>
<comment type="subcellular location">
    <subcellularLocation>
        <location evidence="1">Nucleus</location>
    </subcellularLocation>
</comment>
<dbReference type="Gene3D" id="3.20.20.140">
    <property type="entry name" value="Metal-dependent hydrolases"/>
    <property type="match status" value="1"/>
</dbReference>
<feature type="region of interest" description="Disordered" evidence="4">
    <location>
        <begin position="286"/>
        <end position="379"/>
    </location>
</feature>
<keyword evidence="6" id="KW-1185">Reference proteome</keyword>
<feature type="compositionally biased region" description="Basic and acidic residues" evidence="4">
    <location>
        <begin position="314"/>
        <end position="330"/>
    </location>
</feature>
<dbReference type="Pfam" id="PF01876">
    <property type="entry name" value="RNase_P_p30"/>
    <property type="match status" value="1"/>
</dbReference>
<dbReference type="InterPro" id="IPR016195">
    <property type="entry name" value="Pol/histidinol_Pase-like"/>
</dbReference>
<name>F2TYM1_SALR5</name>
<dbReference type="FunCoup" id="F2TYM1">
    <property type="interactions" value="1001"/>
</dbReference>
<dbReference type="SUPFAM" id="SSF89550">
    <property type="entry name" value="PHP domain-like"/>
    <property type="match status" value="1"/>
</dbReference>